<name>A0AB39BEQ6_9MICO</name>
<accession>A0AB39BEQ6</accession>
<dbReference type="EMBL" id="CP162511">
    <property type="protein sequence ID" value="XDI05062.1"/>
    <property type="molecule type" value="Genomic_DNA"/>
</dbReference>
<proteinExistence type="predicted"/>
<reference evidence="3" key="1">
    <citation type="submission" date="2024-05" db="EMBL/GenBank/DDBJ databases">
        <title>Herbiconiux sp. A18JL235.</title>
        <authorList>
            <person name="Zhang G."/>
        </authorList>
    </citation>
    <scope>NUCLEOTIDE SEQUENCE</scope>
    <source>
        <strain evidence="3">A18JL235</strain>
    </source>
</reference>
<feature type="region of interest" description="Disordered" evidence="1">
    <location>
        <begin position="28"/>
        <end position="79"/>
    </location>
</feature>
<feature type="chain" id="PRO_5044200315" evidence="2">
    <location>
        <begin position="28"/>
        <end position="514"/>
    </location>
</feature>
<dbReference type="InterPro" id="IPR051922">
    <property type="entry name" value="Bact_Sporulation_Assoc"/>
</dbReference>
<dbReference type="AlphaFoldDB" id="A0AB39BEQ6"/>
<organism evidence="3">
    <name type="scientific">Herbiconiux sp. A18JL235</name>
    <dbReference type="NCBI Taxonomy" id="3152363"/>
    <lineage>
        <taxon>Bacteria</taxon>
        <taxon>Bacillati</taxon>
        <taxon>Actinomycetota</taxon>
        <taxon>Actinomycetes</taxon>
        <taxon>Micrococcales</taxon>
        <taxon>Microbacteriaceae</taxon>
        <taxon>Herbiconiux</taxon>
    </lineage>
</organism>
<evidence type="ECO:0000256" key="2">
    <source>
        <dbReference type="SAM" id="SignalP"/>
    </source>
</evidence>
<dbReference type="Gene3D" id="3.40.50.12090">
    <property type="match status" value="1"/>
</dbReference>
<evidence type="ECO:0000256" key="1">
    <source>
        <dbReference type="SAM" id="MobiDB-lite"/>
    </source>
</evidence>
<evidence type="ECO:0000313" key="3">
    <source>
        <dbReference type="EMBL" id="XDI05062.1"/>
    </source>
</evidence>
<feature type="compositionally biased region" description="Pro residues" evidence="1">
    <location>
        <begin position="47"/>
        <end position="57"/>
    </location>
</feature>
<feature type="signal peptide" evidence="2">
    <location>
        <begin position="1"/>
        <end position="27"/>
    </location>
</feature>
<protein>
    <submittedName>
        <fullName evidence="3">Cell wall-binding repeat-containing protein</fullName>
    </submittedName>
</protein>
<dbReference type="RefSeq" id="WP_368497443.1">
    <property type="nucleotide sequence ID" value="NZ_CP162511.1"/>
</dbReference>
<keyword evidence="2" id="KW-0732">Signal</keyword>
<dbReference type="PANTHER" id="PTHR30032:SF8">
    <property type="entry name" value="GERMINATION-SPECIFIC N-ACETYLMURAMOYL-L-ALANINE AMIDASE"/>
    <property type="match status" value="1"/>
</dbReference>
<feature type="compositionally biased region" description="Low complexity" evidence="1">
    <location>
        <begin position="28"/>
        <end position="40"/>
    </location>
</feature>
<dbReference type="Pfam" id="PF04122">
    <property type="entry name" value="CW_binding_2"/>
    <property type="match status" value="3"/>
</dbReference>
<dbReference type="PANTHER" id="PTHR30032">
    <property type="entry name" value="N-ACETYLMURAMOYL-L-ALANINE AMIDASE-RELATED"/>
    <property type="match status" value="1"/>
</dbReference>
<gene>
    <name evidence="3" type="ORF">ABFY20_17295</name>
</gene>
<dbReference type="InterPro" id="IPR007253">
    <property type="entry name" value="Cell_wall-bd_2"/>
</dbReference>
<sequence length="514" mass="52540">MRSIRITVGAALTALALVGALAAPAQAASAPGSTGSSVAADLAPSPSATPVPGPGDVPPLDVDAQSGAPTPPPSDVEFDLGGLVHGTVSYIDPDAGDIIAAPGVRVEFSLRDPESGEFSLVATATSTSPEGALRAEFTTPRLAPGDYLVHYVAPSGATVRNEYYNDAIHRDEATLVAVTAGATTELEPTYLEPKLYWITRFGGADRYAVAANLSLDAFGDAAPVPVIYVASGESYPDALSAGPAAAHQNGGLLLTMRDSLPDSTRAALAELQPQKIVVVGGVNTVSDAVLAELAAVQPDTVRIAGAGRYESSRAVIDYAFCGLLPDAPRDATPCDGGATNVFVATGANFPDALAAGPAAAHRDGAVLLVPGTASDLDVPTRELLSRLGTLNAAIAGGGASVSGSIEWWLRQLLPGTVERFGGANRYDVAAQMNTAVFQGTYESIFVASGEVFADALSGGPVAASVDAPLYLVQKGCLPESMWRSASALDPIDIYLLGGPNTLNDDVARLKYLCR</sequence>